<dbReference type="eggNOG" id="arCOG01381">
    <property type="taxonomic scope" value="Archaea"/>
</dbReference>
<gene>
    <name evidence="2" type="ORF">C475_15543</name>
</gene>
<keyword evidence="3" id="KW-1185">Reference proteome</keyword>
<organism evidence="2 3">
    <name type="scientific">Halosimplex carlsbadense 2-9-1</name>
    <dbReference type="NCBI Taxonomy" id="797114"/>
    <lineage>
        <taxon>Archaea</taxon>
        <taxon>Methanobacteriati</taxon>
        <taxon>Methanobacteriota</taxon>
        <taxon>Stenosarchaea group</taxon>
        <taxon>Halobacteria</taxon>
        <taxon>Halobacteriales</taxon>
        <taxon>Haloarculaceae</taxon>
        <taxon>Halosimplex</taxon>
    </lineage>
</organism>
<dbReference type="GO" id="GO:0016758">
    <property type="term" value="F:hexosyltransferase activity"/>
    <property type="evidence" value="ECO:0007669"/>
    <property type="project" value="UniProtKB-ARBA"/>
</dbReference>
<sequence length="259" mass="29681">MIRSGVYKELRMKVSIITPVYNEPRIADTLESIFSQRDVPELEVIVIDGESTDKTTDILDEYQEKIDVLVRESDEGVYDAMNTGISLATGDIIGILNADDRYQHPDVLRTVVNTFNETETDICYGNLVYVNSDDSVVRYWKSGPYASQKFYFGWMPPHPTVFVRRGMYKKYGTFDLEFEIAADYEFLLRLLVEEAVPATYINEVLVRMSIGGQSNRSLSNIFNANVEVAKSWQKHNHRFGPLVGIIKPLRKITQYVKKP</sequence>
<dbReference type="InterPro" id="IPR029044">
    <property type="entry name" value="Nucleotide-diphossugar_trans"/>
</dbReference>
<evidence type="ECO:0000313" key="2">
    <source>
        <dbReference type="EMBL" id="ELZ23698.1"/>
    </source>
</evidence>
<proteinExistence type="predicted"/>
<dbReference type="SUPFAM" id="SSF53448">
    <property type="entry name" value="Nucleotide-diphospho-sugar transferases"/>
    <property type="match status" value="1"/>
</dbReference>
<dbReference type="InterPro" id="IPR001173">
    <property type="entry name" value="Glyco_trans_2-like"/>
</dbReference>
<comment type="caution">
    <text evidence="2">The sequence shown here is derived from an EMBL/GenBank/DDBJ whole genome shotgun (WGS) entry which is preliminary data.</text>
</comment>
<dbReference type="Gene3D" id="3.90.550.10">
    <property type="entry name" value="Spore Coat Polysaccharide Biosynthesis Protein SpsA, Chain A"/>
    <property type="match status" value="1"/>
</dbReference>
<evidence type="ECO:0000313" key="3">
    <source>
        <dbReference type="Proteomes" id="UP000011626"/>
    </source>
</evidence>
<dbReference type="EMBL" id="AOIU01000033">
    <property type="protein sequence ID" value="ELZ23698.1"/>
    <property type="molecule type" value="Genomic_DNA"/>
</dbReference>
<keyword evidence="2" id="KW-0808">Transferase</keyword>
<reference evidence="2 3" key="1">
    <citation type="journal article" date="2014" name="PLoS Genet.">
        <title>Phylogenetically driven sequencing of extremely halophilic archaea reveals strategies for static and dynamic osmo-response.</title>
        <authorList>
            <person name="Becker E.A."/>
            <person name="Seitzer P.M."/>
            <person name="Tritt A."/>
            <person name="Larsen D."/>
            <person name="Krusor M."/>
            <person name="Yao A.I."/>
            <person name="Wu D."/>
            <person name="Madern D."/>
            <person name="Eisen J.A."/>
            <person name="Darling A.E."/>
            <person name="Facciotti M.T."/>
        </authorList>
    </citation>
    <scope>NUCLEOTIDE SEQUENCE [LARGE SCALE GENOMIC DNA]</scope>
    <source>
        <strain evidence="2 3">2-9-1</strain>
    </source>
</reference>
<dbReference type="Pfam" id="PF00535">
    <property type="entry name" value="Glycos_transf_2"/>
    <property type="match status" value="1"/>
</dbReference>
<dbReference type="PANTHER" id="PTHR22916">
    <property type="entry name" value="GLYCOSYLTRANSFERASE"/>
    <property type="match status" value="1"/>
</dbReference>
<dbReference type="Proteomes" id="UP000011626">
    <property type="component" value="Unassembled WGS sequence"/>
</dbReference>
<dbReference type="PANTHER" id="PTHR22916:SF3">
    <property type="entry name" value="UDP-GLCNAC:BETAGAL BETA-1,3-N-ACETYLGLUCOSAMINYLTRANSFERASE-LIKE PROTEIN 1"/>
    <property type="match status" value="1"/>
</dbReference>
<name>M0CM41_9EURY</name>
<feature type="domain" description="Glycosyltransferase 2-like" evidence="1">
    <location>
        <begin position="15"/>
        <end position="138"/>
    </location>
</feature>
<dbReference type="STRING" id="797114.C475_15543"/>
<evidence type="ECO:0000259" key="1">
    <source>
        <dbReference type="Pfam" id="PF00535"/>
    </source>
</evidence>
<dbReference type="CDD" id="cd06433">
    <property type="entry name" value="GT_2_WfgS_like"/>
    <property type="match status" value="1"/>
</dbReference>
<protein>
    <submittedName>
        <fullName evidence="2">Glycosyltransferase</fullName>
    </submittedName>
</protein>
<accession>M0CM41</accession>
<dbReference type="AlphaFoldDB" id="M0CM41"/>